<dbReference type="RefSeq" id="WP_222579927.1">
    <property type="nucleotide sequence ID" value="NZ_JAHVHU010000008.1"/>
</dbReference>
<dbReference type="Gene3D" id="2.60.40.790">
    <property type="match status" value="1"/>
</dbReference>
<dbReference type="AlphaFoldDB" id="A0A953LBB0"/>
<comment type="similarity">
    <text evidence="1 2">Belongs to the small heat shock protein (HSP20) family.</text>
</comment>
<protein>
    <submittedName>
        <fullName evidence="4">Hsp20/alpha crystallin family protein</fullName>
    </submittedName>
</protein>
<dbReference type="InterPro" id="IPR002068">
    <property type="entry name" value="A-crystallin/Hsp20_dom"/>
</dbReference>
<keyword evidence="5" id="KW-1185">Reference proteome</keyword>
<sequence>MPRLSNWVENMLGPEFTTFWDDVPTRLKVPATNIREKDDAFVIEVASPGMKKSDFEVNVDNGVLTISYDFEDNIEKEGEHYTHREFGYSSFKRSFTLPDSVDGDQVSAKYSEGILFVHLPKKEEAKKKPARLIDVK</sequence>
<dbReference type="InterPro" id="IPR008978">
    <property type="entry name" value="HSP20-like_chaperone"/>
</dbReference>
<evidence type="ECO:0000313" key="4">
    <source>
        <dbReference type="EMBL" id="MBY5958391.1"/>
    </source>
</evidence>
<reference evidence="4" key="1">
    <citation type="submission" date="2021-06" db="EMBL/GenBank/DDBJ databases">
        <title>44 bacteria genomes isolated from Dapeng, Shenzhen.</title>
        <authorList>
            <person name="Zheng W."/>
            <person name="Yu S."/>
            <person name="Huang Y."/>
        </authorList>
    </citation>
    <scope>NUCLEOTIDE SEQUENCE</scope>
    <source>
        <strain evidence="4">DP5N28-2</strain>
    </source>
</reference>
<dbReference type="SUPFAM" id="SSF49764">
    <property type="entry name" value="HSP20-like chaperones"/>
    <property type="match status" value="1"/>
</dbReference>
<dbReference type="InterPro" id="IPR031107">
    <property type="entry name" value="Small_HSP"/>
</dbReference>
<dbReference type="PROSITE" id="PS01031">
    <property type="entry name" value="SHSP"/>
    <property type="match status" value="1"/>
</dbReference>
<evidence type="ECO:0000313" key="5">
    <source>
        <dbReference type="Proteomes" id="UP000753961"/>
    </source>
</evidence>
<dbReference type="PANTHER" id="PTHR11527">
    <property type="entry name" value="HEAT-SHOCK PROTEIN 20 FAMILY MEMBER"/>
    <property type="match status" value="1"/>
</dbReference>
<comment type="caution">
    <text evidence="4">The sequence shown here is derived from an EMBL/GenBank/DDBJ whole genome shotgun (WGS) entry which is preliminary data.</text>
</comment>
<organism evidence="4 5">
    <name type="scientific">Membranihabitans marinus</name>
    <dbReference type="NCBI Taxonomy" id="1227546"/>
    <lineage>
        <taxon>Bacteria</taxon>
        <taxon>Pseudomonadati</taxon>
        <taxon>Bacteroidota</taxon>
        <taxon>Saprospiria</taxon>
        <taxon>Saprospirales</taxon>
        <taxon>Saprospiraceae</taxon>
        <taxon>Membranihabitans</taxon>
    </lineage>
</organism>
<evidence type="ECO:0000259" key="3">
    <source>
        <dbReference type="PROSITE" id="PS01031"/>
    </source>
</evidence>
<dbReference type="CDD" id="cd06464">
    <property type="entry name" value="ACD_sHsps-like"/>
    <property type="match status" value="1"/>
</dbReference>
<proteinExistence type="inferred from homology"/>
<accession>A0A953LBB0</accession>
<evidence type="ECO:0000256" key="2">
    <source>
        <dbReference type="RuleBase" id="RU003616"/>
    </source>
</evidence>
<dbReference type="Proteomes" id="UP000753961">
    <property type="component" value="Unassembled WGS sequence"/>
</dbReference>
<evidence type="ECO:0000256" key="1">
    <source>
        <dbReference type="PROSITE-ProRule" id="PRU00285"/>
    </source>
</evidence>
<name>A0A953LBB0_9BACT</name>
<gene>
    <name evidence="4" type="ORF">KUV50_09630</name>
</gene>
<dbReference type="EMBL" id="JAHVHU010000008">
    <property type="protein sequence ID" value="MBY5958391.1"/>
    <property type="molecule type" value="Genomic_DNA"/>
</dbReference>
<dbReference type="Pfam" id="PF00011">
    <property type="entry name" value="HSP20"/>
    <property type="match status" value="1"/>
</dbReference>
<feature type="domain" description="SHSP" evidence="3">
    <location>
        <begin position="22"/>
        <end position="136"/>
    </location>
</feature>